<evidence type="ECO:0000256" key="3">
    <source>
        <dbReference type="ARBA" id="ARBA00022840"/>
    </source>
</evidence>
<evidence type="ECO:0000313" key="7">
    <source>
        <dbReference type="Proteomes" id="UP000626109"/>
    </source>
</evidence>
<dbReference type="GO" id="GO:0016887">
    <property type="term" value="F:ATP hydrolysis activity"/>
    <property type="evidence" value="ECO:0007669"/>
    <property type="project" value="InterPro"/>
</dbReference>
<dbReference type="EMBL" id="CAJNNW010032108">
    <property type="protein sequence ID" value="CAE8711091.1"/>
    <property type="molecule type" value="Genomic_DNA"/>
</dbReference>
<dbReference type="SUPFAM" id="SSF52540">
    <property type="entry name" value="P-loop containing nucleoside triphosphate hydrolases"/>
    <property type="match status" value="1"/>
</dbReference>
<feature type="non-terminal residue" evidence="6">
    <location>
        <position position="524"/>
    </location>
</feature>
<evidence type="ECO:0000256" key="1">
    <source>
        <dbReference type="ARBA" id="ARBA00022737"/>
    </source>
</evidence>
<sequence>SSAAAKSSAADKSAKRDEKAATDAARQAAVEAMLHPPIDDSGDDSEDGRPQRRPGNAQGFKPPARASVEQRSQEKEFENRMREEAKQRREERAAEKELEKAEKVAAGGSSGPGKDLAACLEKVENVGAAKLSNKERRLYARHLEKQAEEEQETKASAALAELGSEAVRLEEDLKAFSVSLPTGQEPSPGAVDLKLDRFCISAGGQKLLDDASLTLAKGRRYGLLGPNGGGKTTLLKHLAGRRLPIPQRWSVALVQQEAEATETPVVDEVLASDAQRRALLAEEGRLLAKLESSEAETSGDGGLEAAELEQLCLRLESVGTDLEASGADAAEARVRKILCGLGFSTAMAEGPVSRLSGGWRMRVSLAKALFLEPDLLLLDEPTNHLDLDAVLWLDDYLCSYPKTLLVVSHDADFLDSVCTDVIHLEESKLIPYRGGYTEFKRGHAIRVREREKEVKKQLEDKKAGKKQRHPEDLVEKIRDYVVKFRFYPPQVSGDDAGGISVHDVAFSYTGKKPWLLHGLNFHVG</sequence>
<feature type="compositionally biased region" description="Basic and acidic residues" evidence="4">
    <location>
        <begin position="12"/>
        <end position="21"/>
    </location>
</feature>
<dbReference type="InterPro" id="IPR003593">
    <property type="entry name" value="AAA+_ATPase"/>
</dbReference>
<organism evidence="6 7">
    <name type="scientific">Polarella glacialis</name>
    <name type="common">Dinoflagellate</name>
    <dbReference type="NCBI Taxonomy" id="89957"/>
    <lineage>
        <taxon>Eukaryota</taxon>
        <taxon>Sar</taxon>
        <taxon>Alveolata</taxon>
        <taxon>Dinophyceae</taxon>
        <taxon>Suessiales</taxon>
        <taxon>Suessiaceae</taxon>
        <taxon>Polarella</taxon>
    </lineage>
</organism>
<dbReference type="InterPro" id="IPR017871">
    <property type="entry name" value="ABC_transporter-like_CS"/>
</dbReference>
<dbReference type="Gene3D" id="3.40.50.300">
    <property type="entry name" value="P-loop containing nucleotide triphosphate hydrolases"/>
    <property type="match status" value="1"/>
</dbReference>
<feature type="domain" description="ABC transporter" evidence="5">
    <location>
        <begin position="193"/>
        <end position="451"/>
    </location>
</feature>
<accession>A0A813KRG3</accession>
<evidence type="ECO:0000313" key="6">
    <source>
        <dbReference type="EMBL" id="CAE8711091.1"/>
    </source>
</evidence>
<dbReference type="InterPro" id="IPR050611">
    <property type="entry name" value="ABCF"/>
</dbReference>
<dbReference type="PANTHER" id="PTHR19211">
    <property type="entry name" value="ATP-BINDING TRANSPORT PROTEIN-RELATED"/>
    <property type="match status" value="1"/>
</dbReference>
<dbReference type="FunFam" id="3.40.50.300:FF:000011">
    <property type="entry name" value="Putative ABC transporter ATP-binding component"/>
    <property type="match status" value="1"/>
</dbReference>
<dbReference type="PROSITE" id="PS50893">
    <property type="entry name" value="ABC_TRANSPORTER_2"/>
    <property type="match status" value="1"/>
</dbReference>
<feature type="compositionally biased region" description="Basic and acidic residues" evidence="4">
    <location>
        <begin position="71"/>
        <end position="103"/>
    </location>
</feature>
<name>A0A813KRG3_POLGL</name>
<dbReference type="GO" id="GO:0005524">
    <property type="term" value="F:ATP binding"/>
    <property type="evidence" value="ECO:0007669"/>
    <property type="project" value="UniProtKB-KW"/>
</dbReference>
<reference evidence="6" key="1">
    <citation type="submission" date="2021-02" db="EMBL/GenBank/DDBJ databases">
        <authorList>
            <person name="Dougan E. K."/>
            <person name="Rhodes N."/>
            <person name="Thang M."/>
            <person name="Chan C."/>
        </authorList>
    </citation>
    <scope>NUCLEOTIDE SEQUENCE</scope>
</reference>
<protein>
    <recommendedName>
        <fullName evidence="5">ABC transporter domain-containing protein</fullName>
    </recommendedName>
</protein>
<comment type="caution">
    <text evidence="6">The sequence shown here is derived from an EMBL/GenBank/DDBJ whole genome shotgun (WGS) entry which is preliminary data.</text>
</comment>
<keyword evidence="1" id="KW-0677">Repeat</keyword>
<keyword evidence="2" id="KW-0547">Nucleotide-binding</keyword>
<dbReference type="InterPro" id="IPR027417">
    <property type="entry name" value="P-loop_NTPase"/>
</dbReference>
<dbReference type="SMART" id="SM00382">
    <property type="entry name" value="AAA"/>
    <property type="match status" value="1"/>
</dbReference>
<keyword evidence="3" id="KW-0067">ATP-binding</keyword>
<dbReference type="Proteomes" id="UP000626109">
    <property type="component" value="Unassembled WGS sequence"/>
</dbReference>
<feature type="region of interest" description="Disordered" evidence="4">
    <location>
        <begin position="1"/>
        <end position="114"/>
    </location>
</feature>
<feature type="compositionally biased region" description="Low complexity" evidence="4">
    <location>
        <begin position="1"/>
        <end position="11"/>
    </location>
</feature>
<gene>
    <name evidence="6" type="ORF">PGLA2088_LOCUS36305</name>
</gene>
<evidence type="ECO:0000256" key="4">
    <source>
        <dbReference type="SAM" id="MobiDB-lite"/>
    </source>
</evidence>
<evidence type="ECO:0000256" key="2">
    <source>
        <dbReference type="ARBA" id="ARBA00022741"/>
    </source>
</evidence>
<dbReference type="AlphaFoldDB" id="A0A813KRG3"/>
<dbReference type="CDD" id="cd03221">
    <property type="entry name" value="ABCF_EF-3"/>
    <property type="match status" value="1"/>
</dbReference>
<dbReference type="PROSITE" id="PS00211">
    <property type="entry name" value="ABC_TRANSPORTER_1"/>
    <property type="match status" value="1"/>
</dbReference>
<evidence type="ECO:0000259" key="5">
    <source>
        <dbReference type="PROSITE" id="PS50893"/>
    </source>
</evidence>
<dbReference type="Pfam" id="PF00005">
    <property type="entry name" value="ABC_tran"/>
    <property type="match status" value="1"/>
</dbReference>
<proteinExistence type="predicted"/>
<feature type="non-terminal residue" evidence="6">
    <location>
        <position position="1"/>
    </location>
</feature>
<dbReference type="PANTHER" id="PTHR19211:SF14">
    <property type="entry name" value="ATP-BINDING CASSETTE SUB-FAMILY F MEMBER 1"/>
    <property type="match status" value="1"/>
</dbReference>
<dbReference type="InterPro" id="IPR003439">
    <property type="entry name" value="ABC_transporter-like_ATP-bd"/>
</dbReference>